<keyword evidence="1" id="KW-1133">Transmembrane helix</keyword>
<organism evidence="2">
    <name type="scientific">uncultured Roseobacter sp</name>
    <dbReference type="NCBI Taxonomy" id="114847"/>
    <lineage>
        <taxon>Bacteria</taxon>
        <taxon>Pseudomonadati</taxon>
        <taxon>Pseudomonadota</taxon>
        <taxon>Alphaproteobacteria</taxon>
        <taxon>Rhodobacterales</taxon>
        <taxon>Roseobacteraceae</taxon>
        <taxon>Roseobacter</taxon>
        <taxon>environmental samples</taxon>
    </lineage>
</organism>
<keyword evidence="1" id="KW-0472">Membrane</keyword>
<feature type="transmembrane region" description="Helical" evidence="1">
    <location>
        <begin position="54"/>
        <end position="74"/>
    </location>
</feature>
<evidence type="ECO:0000256" key="1">
    <source>
        <dbReference type="SAM" id="Phobius"/>
    </source>
</evidence>
<feature type="transmembrane region" description="Helical" evidence="1">
    <location>
        <begin position="30"/>
        <end position="48"/>
    </location>
</feature>
<keyword evidence="1" id="KW-0812">Transmembrane</keyword>
<dbReference type="AlphaFoldDB" id="B3VUJ3"/>
<evidence type="ECO:0000313" key="2">
    <source>
        <dbReference type="EMBL" id="ACF06925.1"/>
    </source>
</evidence>
<dbReference type="EMBL" id="EU819141">
    <property type="protein sequence ID" value="ACF06925.1"/>
    <property type="molecule type" value="Genomic_DNA"/>
</dbReference>
<protein>
    <recommendedName>
        <fullName evidence="3">NfeD-like C-terminal domain-containing protein</fullName>
    </recommendedName>
</protein>
<evidence type="ECO:0008006" key="3">
    <source>
        <dbReference type="Google" id="ProtNLM"/>
    </source>
</evidence>
<accession>B3VUJ3</accession>
<feature type="transmembrane region" description="Helical" evidence="1">
    <location>
        <begin position="6"/>
        <end position="23"/>
    </location>
</feature>
<name>B3VUJ3_9RHOB</name>
<reference evidence="2" key="1">
    <citation type="submission" date="2008-06" db="EMBL/GenBank/DDBJ databases">
        <title>Investigation of the impact of ocean acidification on diversity of Alphaproteobacteria in a coastal mesocosm.</title>
        <authorList>
            <person name="Gilbert J.A."/>
            <person name="Craven S."/>
            <person name="Sotres-Fernandez A."/>
            <person name="Munn C."/>
            <person name="Joint I."/>
        </authorList>
    </citation>
    <scope>NUCLEOTIDE SEQUENCE</scope>
</reference>
<proteinExistence type="predicted"/>
<sequence>MMLQTLHTTWWAWAILALALAILEIIVPAFVFLGMTIGAACVALVMLLGGAGSIGAPVSVLIFAVTSLVATLILRRIFSLPKGQVKTFEGDIND</sequence>